<comment type="caution">
    <text evidence="3">The sequence shown here is derived from an EMBL/GenBank/DDBJ whole genome shotgun (WGS) entry which is preliminary data.</text>
</comment>
<dbReference type="Pfam" id="PF21012">
    <property type="entry name" value="DUF6850"/>
    <property type="match status" value="1"/>
</dbReference>
<dbReference type="AlphaFoldDB" id="H1HKG1"/>
<feature type="signal peptide" evidence="1">
    <location>
        <begin position="1"/>
        <end position="19"/>
    </location>
</feature>
<dbReference type="HOGENOM" id="CLU_524643_0_0_10"/>
<dbReference type="RefSeq" id="WP_008564398.1">
    <property type="nucleotide sequence ID" value="NZ_JH594501.1"/>
</dbReference>
<evidence type="ECO:0000259" key="2">
    <source>
        <dbReference type="Pfam" id="PF21012"/>
    </source>
</evidence>
<dbReference type="PATRIC" id="fig|999422.3.peg.668"/>
<keyword evidence="1" id="KW-0732">Signal</keyword>
<organism evidence="3 4">
    <name type="scientific">Segatella maculosa OT 289</name>
    <dbReference type="NCBI Taxonomy" id="999422"/>
    <lineage>
        <taxon>Bacteria</taxon>
        <taxon>Pseudomonadati</taxon>
        <taxon>Bacteroidota</taxon>
        <taxon>Bacteroidia</taxon>
        <taxon>Bacteroidales</taxon>
        <taxon>Prevotellaceae</taxon>
        <taxon>Segatella</taxon>
    </lineage>
</organism>
<feature type="domain" description="DUF6850" evidence="2">
    <location>
        <begin position="45"/>
        <end position="514"/>
    </location>
</feature>
<keyword evidence="4" id="KW-1185">Reference proteome</keyword>
<protein>
    <recommendedName>
        <fullName evidence="2">DUF6850 domain-containing protein</fullName>
    </recommendedName>
</protein>
<gene>
    <name evidence="3" type="ORF">HMPREF9944_00655</name>
</gene>
<dbReference type="InterPro" id="IPR049236">
    <property type="entry name" value="DUF6850"/>
</dbReference>
<dbReference type="EMBL" id="AGEK01000016">
    <property type="protein sequence ID" value="EHO73062.1"/>
    <property type="molecule type" value="Genomic_DNA"/>
</dbReference>
<sequence length="516" mass="58800">MMNKNLLISLALMAVPAIAQEQKPMDHGTYAQLDNELLWHNTANAAGLGLDKTPNRGLAGLDYSYTGGDFYRAQEGTSTHNLQFSTESHQQINNYLYGYGRFAFNNGRTKDRAWADVMRPYNSNPYFSGSSVPGRYDHQDMELTAAIGTSSFGKWHFGARLDYALGDLSRLRDPRSRAQLLDYKLTPSVVYQLGKHAIGLAGWYNRRKEKINGLTTVQQDATLKYYFMTGLENANGSTGGYSNFQREWVNHDFGAELSWGYAPMGDMKTLNSVTLQRGSESVLGQYKYSPGHYYNYMYAFKSQTLIPNNGFTQRIDFKARYEEGYADEYRQQLVITNDPQTGLNSYHYETQLSFKKRYQVTVLDLGLHYRISEHTVPLEWLYMGAMIDYKAVSNKYLLHTSEFQYESVNPALEVGGKLGRISVNMTGGYSFSTRSKLALANSQTDYAKQVLQPDMKYYELNYFFGHFDIICDLPVNIKKTATTLYAKAWYDSLETKKYGSDKLRKYLLGVSLGVVY</sequence>
<dbReference type="STRING" id="999422.HMPREF9944_00655"/>
<dbReference type="Proteomes" id="UP000003167">
    <property type="component" value="Unassembled WGS sequence"/>
</dbReference>
<evidence type="ECO:0000256" key="1">
    <source>
        <dbReference type="SAM" id="SignalP"/>
    </source>
</evidence>
<dbReference type="OrthoDB" id="1082590at2"/>
<name>H1HKG1_9BACT</name>
<proteinExistence type="predicted"/>
<reference evidence="3 4" key="1">
    <citation type="submission" date="2011-12" db="EMBL/GenBank/DDBJ databases">
        <title>The Genome Sequence of Prevotella maculosa OT 289.</title>
        <authorList>
            <consortium name="The Broad Institute Genome Sequencing Platform"/>
            <person name="Earl A."/>
            <person name="Ward D."/>
            <person name="Feldgarden M."/>
            <person name="Gevers D."/>
            <person name="Izard J."/>
            <person name="Blanton J.M."/>
            <person name="Mathney J."/>
            <person name="Tanner A.C."/>
            <person name="Dewhirst F.E."/>
            <person name="Young S.K."/>
            <person name="Zeng Q."/>
            <person name="Gargeya S."/>
            <person name="Fitzgerald M."/>
            <person name="Haas B."/>
            <person name="Abouelleil A."/>
            <person name="Alvarado L."/>
            <person name="Arachchi H.M."/>
            <person name="Berlin A."/>
            <person name="Chapman S.B."/>
            <person name="Gearin G."/>
            <person name="Goldberg J."/>
            <person name="Griggs A."/>
            <person name="Gujja S."/>
            <person name="Hansen M."/>
            <person name="Heiman D."/>
            <person name="Howarth C."/>
            <person name="Larimer J."/>
            <person name="Lui A."/>
            <person name="MacDonald P.J.P."/>
            <person name="McCowen C."/>
            <person name="Montmayeur A."/>
            <person name="Murphy C."/>
            <person name="Neiman D."/>
            <person name="Pearson M."/>
            <person name="Priest M."/>
            <person name="Roberts A."/>
            <person name="Saif S."/>
            <person name="Shea T."/>
            <person name="Sisk P."/>
            <person name="Stolte C."/>
            <person name="Sykes S."/>
            <person name="Wortman J."/>
            <person name="Nusbaum C."/>
            <person name="Birren B."/>
        </authorList>
    </citation>
    <scope>NUCLEOTIDE SEQUENCE [LARGE SCALE GENOMIC DNA]</scope>
    <source>
        <strain evidence="3 4">OT 289</strain>
    </source>
</reference>
<evidence type="ECO:0000313" key="3">
    <source>
        <dbReference type="EMBL" id="EHO73062.1"/>
    </source>
</evidence>
<evidence type="ECO:0000313" key="4">
    <source>
        <dbReference type="Proteomes" id="UP000003167"/>
    </source>
</evidence>
<accession>H1HKG1</accession>
<feature type="chain" id="PRO_5003549854" description="DUF6850 domain-containing protein" evidence="1">
    <location>
        <begin position="20"/>
        <end position="516"/>
    </location>
</feature>